<evidence type="ECO:0000313" key="2">
    <source>
        <dbReference type="Proteomes" id="UP000218160"/>
    </source>
</evidence>
<sequence>MNNVQLTQIGKAYTMIKALNKLTTLKLENKTIAMLLEYVVSKMNIY</sequence>
<organism evidence="1 2">
    <name type="scientific">Candidatus Enterovibrio altilux</name>
    <dbReference type="NCBI Taxonomy" id="1927128"/>
    <lineage>
        <taxon>Bacteria</taxon>
        <taxon>Pseudomonadati</taxon>
        <taxon>Pseudomonadota</taxon>
        <taxon>Gammaproteobacteria</taxon>
        <taxon>Vibrionales</taxon>
        <taxon>Vibrionaceae</taxon>
        <taxon>Enterovibrio</taxon>
    </lineage>
</organism>
<dbReference type="Proteomes" id="UP000218160">
    <property type="component" value="Chromosome 1"/>
</dbReference>
<name>A0A291B6F4_9GAMM</name>
<dbReference type="RefSeq" id="WP_190319711.1">
    <property type="nucleotide sequence ID" value="NZ_CP020660.1"/>
</dbReference>
<gene>
    <name evidence="1" type="ORF">BTN50_0026</name>
</gene>
<reference evidence="2" key="1">
    <citation type="submission" date="2017-04" db="EMBL/GenBank/DDBJ databases">
        <title>Genome evolution of the luminous symbionts of deep sea anglerfish.</title>
        <authorList>
            <person name="Hendry T.A."/>
        </authorList>
    </citation>
    <scope>NUCLEOTIDE SEQUENCE [LARGE SCALE GENOMIC DNA]</scope>
</reference>
<dbReference type="EMBL" id="CP020660">
    <property type="protein sequence ID" value="ATF08574.1"/>
    <property type="molecule type" value="Genomic_DNA"/>
</dbReference>
<accession>A0A291B6F4</accession>
<protein>
    <submittedName>
        <fullName evidence="1">Uncharacterized protein</fullName>
    </submittedName>
</protein>
<proteinExistence type="predicted"/>
<dbReference type="AlphaFoldDB" id="A0A291B6F4"/>
<keyword evidence="2" id="KW-1185">Reference proteome</keyword>
<dbReference type="KEGG" id="elux:BTN50_0026"/>
<evidence type="ECO:0000313" key="1">
    <source>
        <dbReference type="EMBL" id="ATF08574.1"/>
    </source>
</evidence>